<proteinExistence type="inferred from homology"/>
<sequence>MNRRNGYRHRDLDTRIGTLDVAVPKLREGSFYPDWLLTRQTRYEKALPSRASAEGGAH</sequence>
<reference evidence="6 7" key="1">
    <citation type="submission" date="2019-01" db="EMBL/GenBank/DDBJ databases">
        <title>Lactibacter flavus gen. nov., sp. nov., a novel bacterium of the family Propionibacteriaceae isolated from raw milk and dairy products.</title>
        <authorList>
            <person name="Huptas C."/>
            <person name="Wenning M."/>
            <person name="Breitenwieser F."/>
            <person name="Doll E."/>
            <person name="Von Neubeck M."/>
            <person name="Busse H.-J."/>
            <person name="Scherer S."/>
        </authorList>
    </citation>
    <scope>NUCLEOTIDE SEQUENCE [LARGE SCALE GENOMIC DNA]</scope>
    <source>
        <strain evidence="6 7">KCTC 33808</strain>
    </source>
</reference>
<name>A0A4Q9KDU9_9ACTN</name>
<evidence type="ECO:0000256" key="3">
    <source>
        <dbReference type="ARBA" id="ARBA00022578"/>
    </source>
</evidence>
<organism evidence="6 7">
    <name type="scientific">Propioniciclava sinopodophylli</name>
    <dbReference type="NCBI Taxonomy" id="1837344"/>
    <lineage>
        <taxon>Bacteria</taxon>
        <taxon>Bacillati</taxon>
        <taxon>Actinomycetota</taxon>
        <taxon>Actinomycetes</taxon>
        <taxon>Propionibacteriales</taxon>
        <taxon>Propionibacteriaceae</taxon>
        <taxon>Propioniciclava</taxon>
    </lineage>
</organism>
<comment type="function">
    <text evidence="1">Required for the transposition of the insertion element.</text>
</comment>
<evidence type="ECO:0000256" key="2">
    <source>
        <dbReference type="ARBA" id="ARBA00010961"/>
    </source>
</evidence>
<keyword evidence="7" id="KW-1185">Reference proteome</keyword>
<gene>
    <name evidence="6" type="ORF">ET989_07760</name>
</gene>
<keyword evidence="3" id="KW-0815">Transposition</keyword>
<protein>
    <recommendedName>
        <fullName evidence="8">Mutator family transposase</fullName>
    </recommendedName>
</protein>
<dbReference type="GO" id="GO:0004803">
    <property type="term" value="F:transposase activity"/>
    <property type="evidence" value="ECO:0007669"/>
    <property type="project" value="InterPro"/>
</dbReference>
<evidence type="ECO:0000256" key="5">
    <source>
        <dbReference type="ARBA" id="ARBA00023172"/>
    </source>
</evidence>
<keyword evidence="5" id="KW-0233">DNA recombination</keyword>
<keyword evidence="4" id="KW-0238">DNA-binding</keyword>
<comment type="caution">
    <text evidence="6">The sequence shown here is derived from an EMBL/GenBank/DDBJ whole genome shotgun (WGS) entry which is preliminary data.</text>
</comment>
<evidence type="ECO:0008006" key="8">
    <source>
        <dbReference type="Google" id="ProtNLM"/>
    </source>
</evidence>
<dbReference type="EMBL" id="SDMQ01000006">
    <property type="protein sequence ID" value="TBT85050.1"/>
    <property type="molecule type" value="Genomic_DNA"/>
</dbReference>
<dbReference type="Pfam" id="PF00872">
    <property type="entry name" value="Transposase_mut"/>
    <property type="match status" value="1"/>
</dbReference>
<accession>A0A4Q9KDU9</accession>
<dbReference type="Proteomes" id="UP000292373">
    <property type="component" value="Unassembled WGS sequence"/>
</dbReference>
<dbReference type="InterPro" id="IPR001207">
    <property type="entry name" value="Transposase_mutator"/>
</dbReference>
<dbReference type="OrthoDB" id="9793302at2"/>
<dbReference type="AlphaFoldDB" id="A0A4Q9KDU9"/>
<evidence type="ECO:0000313" key="6">
    <source>
        <dbReference type="EMBL" id="TBT85050.1"/>
    </source>
</evidence>
<evidence type="ECO:0000256" key="4">
    <source>
        <dbReference type="ARBA" id="ARBA00023125"/>
    </source>
</evidence>
<dbReference type="GO" id="GO:0003677">
    <property type="term" value="F:DNA binding"/>
    <property type="evidence" value="ECO:0007669"/>
    <property type="project" value="UniProtKB-KW"/>
</dbReference>
<evidence type="ECO:0000313" key="7">
    <source>
        <dbReference type="Proteomes" id="UP000292373"/>
    </source>
</evidence>
<evidence type="ECO:0000256" key="1">
    <source>
        <dbReference type="ARBA" id="ARBA00002190"/>
    </source>
</evidence>
<dbReference type="GO" id="GO:0006313">
    <property type="term" value="P:DNA transposition"/>
    <property type="evidence" value="ECO:0007669"/>
    <property type="project" value="InterPro"/>
</dbReference>
<comment type="similarity">
    <text evidence="2">Belongs to the transposase mutator family.</text>
</comment>